<dbReference type="VEuPathDB" id="TriTrypDB:LmxM.08_29.0555"/>
<dbReference type="Proteomes" id="UP000007259">
    <property type="component" value="Chromosome 8"/>
</dbReference>
<reference evidence="2 3" key="1">
    <citation type="journal article" date="2011" name="Genome Res.">
        <title>Chromosome and gene copy number variation allow major structural change between species and strains of Leishmania.</title>
        <authorList>
            <person name="Rogers M.B."/>
            <person name="Hilley J.D."/>
            <person name="Dickens N.J."/>
            <person name="Wilkes J."/>
            <person name="Bates P.A."/>
            <person name="Depledge D.P."/>
            <person name="Harris D."/>
            <person name="Her Y."/>
            <person name="Herzyk P."/>
            <person name="Imamura H."/>
            <person name="Otto T.D."/>
            <person name="Sanders M."/>
            <person name="Seeger K."/>
            <person name="Dujardin J.C."/>
            <person name="Berriman M."/>
            <person name="Smith D.F."/>
            <person name="Hertz-Fowler C."/>
            <person name="Mottram J.C."/>
        </authorList>
    </citation>
    <scope>NUCLEOTIDE SEQUENCE [LARGE SCALE GENOMIC DNA]</scope>
    <source>
        <strain evidence="2 3">MHOM/GT/2001/U1103</strain>
    </source>
</reference>
<evidence type="ECO:0000256" key="1">
    <source>
        <dbReference type="SAM" id="MobiDB-lite"/>
    </source>
</evidence>
<protein>
    <submittedName>
        <fullName evidence="2">Uncharacterized protein</fullName>
    </submittedName>
</protein>
<dbReference type="GeneID" id="13447415"/>
<dbReference type="RefSeq" id="XP_003872507.1">
    <property type="nucleotide sequence ID" value="XM_003872458.1"/>
</dbReference>
<accession>E9AM23</accession>
<organism evidence="2 3">
    <name type="scientific">Leishmania mexicana (strain MHOM/GT/2001/U1103)</name>
    <dbReference type="NCBI Taxonomy" id="929439"/>
    <lineage>
        <taxon>Eukaryota</taxon>
        <taxon>Discoba</taxon>
        <taxon>Euglenozoa</taxon>
        <taxon>Kinetoplastea</taxon>
        <taxon>Metakinetoplastina</taxon>
        <taxon>Trypanosomatida</taxon>
        <taxon>Trypanosomatidae</taxon>
        <taxon>Leishmaniinae</taxon>
        <taxon>Leishmania</taxon>
    </lineage>
</organism>
<name>E9AM23_LEIMU</name>
<feature type="compositionally biased region" description="Pro residues" evidence="1">
    <location>
        <begin position="1"/>
        <end position="11"/>
    </location>
</feature>
<feature type="region of interest" description="Disordered" evidence="1">
    <location>
        <begin position="151"/>
        <end position="191"/>
    </location>
</feature>
<keyword evidence="3" id="KW-1185">Reference proteome</keyword>
<dbReference type="EMBL" id="FR799561">
    <property type="protein sequence ID" value="CBZ23978.1"/>
    <property type="molecule type" value="Genomic_DNA"/>
</dbReference>
<evidence type="ECO:0000313" key="3">
    <source>
        <dbReference type="Proteomes" id="UP000007259"/>
    </source>
</evidence>
<feature type="region of interest" description="Disordered" evidence="1">
    <location>
        <begin position="42"/>
        <end position="79"/>
    </location>
</feature>
<dbReference type="KEGG" id="lmi:LMXM_08_29_0555"/>
<evidence type="ECO:0000313" key="2">
    <source>
        <dbReference type="EMBL" id="CBZ23978.1"/>
    </source>
</evidence>
<gene>
    <name evidence="2" type="ORF">LMXM_08_29_0555</name>
</gene>
<proteinExistence type="predicted"/>
<dbReference type="AlphaFoldDB" id="E9AM23"/>
<feature type="region of interest" description="Disordered" evidence="1">
    <location>
        <begin position="1"/>
        <end position="29"/>
    </location>
</feature>
<sequence length="253" mass="26963">MLVREPPPLSTPTPVREACGSSGEGVKGPCRRRRIAASRLLRRVRVGPPDTPSPPVVSTEMEDDEGHPPTTTSPGSMPWDAEMRALSCPAGMVYCTETKPAASSESVRVDRCGVDAGGMTRTLRTAPPDAPAPNAKSPPHHVVGCRGLKRPGETNCKRPRHAARPGSCGADRAARVSTRGGEGRGEPGGRMVRTEGRRRVLDDGTFAAAQRKQTSRCCVCVYLPTGSRHRDVWKARRVCSASCVRGAHGEEGV</sequence>
<feature type="compositionally biased region" description="Basic and acidic residues" evidence="1">
    <location>
        <begin position="181"/>
        <end position="191"/>
    </location>
</feature>